<keyword evidence="2" id="KW-1185">Reference proteome</keyword>
<evidence type="ECO:0000313" key="2">
    <source>
        <dbReference type="Proteomes" id="UP000186955"/>
    </source>
</evidence>
<comment type="caution">
    <text evidence="1">The sequence shown here is derived from an EMBL/GenBank/DDBJ whole genome shotgun (WGS) entry which is preliminary data.</text>
</comment>
<reference evidence="1 2" key="1">
    <citation type="submission" date="2016-10" db="EMBL/GenBank/DDBJ databases">
        <title>Genome sequence of the ascomycete fungus Penicillium subrubescens.</title>
        <authorList>
            <person name="De Vries R.P."/>
            <person name="Peng M."/>
            <person name="Dilokpimol A."/>
            <person name="Hilden K."/>
            <person name="Makela M.R."/>
            <person name="Grigoriev I."/>
            <person name="Riley R."/>
            <person name="Granchi Z."/>
        </authorList>
    </citation>
    <scope>NUCLEOTIDE SEQUENCE [LARGE SCALE GENOMIC DNA]</scope>
    <source>
        <strain evidence="1 2">CBS 132785</strain>
    </source>
</reference>
<keyword evidence="1" id="KW-0456">Lyase</keyword>
<proteinExistence type="predicted"/>
<dbReference type="SUPFAM" id="SSF75304">
    <property type="entry name" value="Amidase signature (AS) enzymes"/>
    <property type="match status" value="1"/>
</dbReference>
<sequence>MALANAERLDWQLTPVNFMPLFALAALLYESPWVAERYAAINKFIVSVDAMLMDPVVYSIIMNAREFSAADAFQSQYLRQDLSRKIKKTFGRFDALLVPTTPTFPSIE</sequence>
<protein>
    <submittedName>
        <fullName evidence="1">Urea amidolyase</fullName>
    </submittedName>
</protein>
<dbReference type="GO" id="GO:0016829">
    <property type="term" value="F:lyase activity"/>
    <property type="evidence" value="ECO:0007669"/>
    <property type="project" value="UniProtKB-KW"/>
</dbReference>
<evidence type="ECO:0000313" key="1">
    <source>
        <dbReference type="EMBL" id="OKP03769.1"/>
    </source>
</evidence>
<dbReference type="InterPro" id="IPR036928">
    <property type="entry name" value="AS_sf"/>
</dbReference>
<organism evidence="1 2">
    <name type="scientific">Penicillium subrubescens</name>
    <dbReference type="NCBI Taxonomy" id="1316194"/>
    <lineage>
        <taxon>Eukaryota</taxon>
        <taxon>Fungi</taxon>
        <taxon>Dikarya</taxon>
        <taxon>Ascomycota</taxon>
        <taxon>Pezizomycotina</taxon>
        <taxon>Eurotiomycetes</taxon>
        <taxon>Eurotiomycetidae</taxon>
        <taxon>Eurotiales</taxon>
        <taxon>Aspergillaceae</taxon>
        <taxon>Penicillium</taxon>
    </lineage>
</organism>
<dbReference type="Proteomes" id="UP000186955">
    <property type="component" value="Unassembled WGS sequence"/>
</dbReference>
<accession>A0A1Q5TU90</accession>
<dbReference type="Gene3D" id="1.20.58.1700">
    <property type="match status" value="1"/>
</dbReference>
<name>A0A1Q5TU90_9EURO</name>
<dbReference type="AlphaFoldDB" id="A0A1Q5TU90"/>
<dbReference type="EMBL" id="MNBE01000615">
    <property type="protein sequence ID" value="OKP03769.1"/>
    <property type="molecule type" value="Genomic_DNA"/>
</dbReference>
<dbReference type="STRING" id="1316194.A0A1Q5TU90"/>
<gene>
    <name evidence="1" type="ORF">PENSUB_6778</name>
</gene>